<comment type="caution">
    <text evidence="2">The sequence shown here is derived from an EMBL/GenBank/DDBJ whole genome shotgun (WGS) entry which is preliminary data.</text>
</comment>
<feature type="region of interest" description="Disordered" evidence="1">
    <location>
        <begin position="81"/>
        <end position="101"/>
    </location>
</feature>
<evidence type="ECO:0000313" key="3">
    <source>
        <dbReference type="Proteomes" id="UP000703893"/>
    </source>
</evidence>
<protein>
    <submittedName>
        <fullName evidence="2">Uncharacterized protein</fullName>
    </submittedName>
</protein>
<dbReference type="AlphaFoldDB" id="A0A937X5R7"/>
<feature type="compositionally biased region" description="Basic and acidic residues" evidence="1">
    <location>
        <begin position="86"/>
        <end position="101"/>
    </location>
</feature>
<dbReference type="EMBL" id="VGJX01000292">
    <property type="protein sequence ID" value="MBM3274679.1"/>
    <property type="molecule type" value="Genomic_DNA"/>
</dbReference>
<dbReference type="Proteomes" id="UP000703893">
    <property type="component" value="Unassembled WGS sequence"/>
</dbReference>
<accession>A0A937X5R7</accession>
<reference evidence="2 3" key="1">
    <citation type="submission" date="2019-03" db="EMBL/GenBank/DDBJ databases">
        <title>Lake Tanganyika Metagenome-Assembled Genomes (MAGs).</title>
        <authorList>
            <person name="Tran P."/>
        </authorList>
    </citation>
    <scope>NUCLEOTIDE SEQUENCE [LARGE SCALE GENOMIC DNA]</scope>
    <source>
        <strain evidence="2">K_DeepCast_65m_m2_236</strain>
    </source>
</reference>
<sequence>RHMDQHYRSLQFTARTLIVRRSPAGAVERFFFPFEVQIMDSVSHASNMVGKSNHAAYRERQREDARKRVFPWLRGSARVLAGRSDNASHGESTRAGEEPVP</sequence>
<feature type="non-terminal residue" evidence="2">
    <location>
        <position position="1"/>
    </location>
</feature>
<proteinExistence type="predicted"/>
<evidence type="ECO:0000313" key="2">
    <source>
        <dbReference type="EMBL" id="MBM3274679.1"/>
    </source>
</evidence>
<name>A0A937X5R7_9BACT</name>
<organism evidence="2 3">
    <name type="scientific">Candidatus Tanganyikabacteria bacterium</name>
    <dbReference type="NCBI Taxonomy" id="2961651"/>
    <lineage>
        <taxon>Bacteria</taxon>
        <taxon>Bacillati</taxon>
        <taxon>Candidatus Sericytochromatia</taxon>
        <taxon>Candidatus Tanganyikabacteria</taxon>
    </lineage>
</organism>
<evidence type="ECO:0000256" key="1">
    <source>
        <dbReference type="SAM" id="MobiDB-lite"/>
    </source>
</evidence>
<gene>
    <name evidence="2" type="ORF">FJZ00_05980</name>
</gene>